<evidence type="ECO:0000256" key="1">
    <source>
        <dbReference type="SAM" id="MobiDB-lite"/>
    </source>
</evidence>
<reference evidence="2" key="1">
    <citation type="journal article" date="2023" name="Nat. Commun.">
        <title>Diploid and tetraploid genomes of Acorus and the evolution of monocots.</title>
        <authorList>
            <person name="Ma L."/>
            <person name="Liu K.W."/>
            <person name="Li Z."/>
            <person name="Hsiao Y.Y."/>
            <person name="Qi Y."/>
            <person name="Fu T."/>
            <person name="Tang G.D."/>
            <person name="Zhang D."/>
            <person name="Sun W.H."/>
            <person name="Liu D.K."/>
            <person name="Li Y."/>
            <person name="Chen G.Z."/>
            <person name="Liu X.D."/>
            <person name="Liao X.Y."/>
            <person name="Jiang Y.T."/>
            <person name="Yu X."/>
            <person name="Hao Y."/>
            <person name="Huang J."/>
            <person name="Zhao X.W."/>
            <person name="Ke S."/>
            <person name="Chen Y.Y."/>
            <person name="Wu W.L."/>
            <person name="Hsu J.L."/>
            <person name="Lin Y.F."/>
            <person name="Huang M.D."/>
            <person name="Li C.Y."/>
            <person name="Huang L."/>
            <person name="Wang Z.W."/>
            <person name="Zhao X."/>
            <person name="Zhong W.Y."/>
            <person name="Peng D.H."/>
            <person name="Ahmad S."/>
            <person name="Lan S."/>
            <person name="Zhang J.S."/>
            <person name="Tsai W.C."/>
            <person name="Van de Peer Y."/>
            <person name="Liu Z.J."/>
        </authorList>
    </citation>
    <scope>NUCLEOTIDE SEQUENCE</scope>
    <source>
        <strain evidence="2">SCP</strain>
    </source>
</reference>
<dbReference type="EMBL" id="JAUJYN010000009">
    <property type="protein sequence ID" value="KAK1262849.1"/>
    <property type="molecule type" value="Genomic_DNA"/>
</dbReference>
<evidence type="ECO:0000313" key="2">
    <source>
        <dbReference type="EMBL" id="KAK1262849.1"/>
    </source>
</evidence>
<proteinExistence type="predicted"/>
<name>A0AAV9AFD4_ACOGR</name>
<dbReference type="AlphaFoldDB" id="A0AAV9AFD4"/>
<evidence type="ECO:0000313" key="3">
    <source>
        <dbReference type="Proteomes" id="UP001179952"/>
    </source>
</evidence>
<protein>
    <submittedName>
        <fullName evidence="2">Uncharacterized protein</fullName>
    </submittedName>
</protein>
<reference evidence="2" key="2">
    <citation type="submission" date="2023-06" db="EMBL/GenBank/DDBJ databases">
        <authorList>
            <person name="Ma L."/>
            <person name="Liu K.-W."/>
            <person name="Li Z."/>
            <person name="Hsiao Y.-Y."/>
            <person name="Qi Y."/>
            <person name="Fu T."/>
            <person name="Tang G."/>
            <person name="Zhang D."/>
            <person name="Sun W.-H."/>
            <person name="Liu D.-K."/>
            <person name="Li Y."/>
            <person name="Chen G.-Z."/>
            <person name="Liu X.-D."/>
            <person name="Liao X.-Y."/>
            <person name="Jiang Y.-T."/>
            <person name="Yu X."/>
            <person name="Hao Y."/>
            <person name="Huang J."/>
            <person name="Zhao X.-W."/>
            <person name="Ke S."/>
            <person name="Chen Y.-Y."/>
            <person name="Wu W.-L."/>
            <person name="Hsu J.-L."/>
            <person name="Lin Y.-F."/>
            <person name="Huang M.-D."/>
            <person name="Li C.-Y."/>
            <person name="Huang L."/>
            <person name="Wang Z.-W."/>
            <person name="Zhao X."/>
            <person name="Zhong W.-Y."/>
            <person name="Peng D.-H."/>
            <person name="Ahmad S."/>
            <person name="Lan S."/>
            <person name="Zhang J.-S."/>
            <person name="Tsai W.-C."/>
            <person name="Van De Peer Y."/>
            <person name="Liu Z.-J."/>
        </authorList>
    </citation>
    <scope>NUCLEOTIDE SEQUENCE</scope>
    <source>
        <strain evidence="2">SCP</strain>
        <tissue evidence="2">Leaves</tissue>
    </source>
</reference>
<keyword evidence="3" id="KW-1185">Reference proteome</keyword>
<gene>
    <name evidence="2" type="ORF">QJS04_geneDACA009468</name>
</gene>
<comment type="caution">
    <text evidence="2">The sequence shown here is derived from an EMBL/GenBank/DDBJ whole genome shotgun (WGS) entry which is preliminary data.</text>
</comment>
<organism evidence="2 3">
    <name type="scientific">Acorus gramineus</name>
    <name type="common">Dwarf sweet flag</name>
    <dbReference type="NCBI Taxonomy" id="55184"/>
    <lineage>
        <taxon>Eukaryota</taxon>
        <taxon>Viridiplantae</taxon>
        <taxon>Streptophyta</taxon>
        <taxon>Embryophyta</taxon>
        <taxon>Tracheophyta</taxon>
        <taxon>Spermatophyta</taxon>
        <taxon>Magnoliopsida</taxon>
        <taxon>Liliopsida</taxon>
        <taxon>Acoraceae</taxon>
        <taxon>Acorus</taxon>
    </lineage>
</organism>
<accession>A0AAV9AFD4</accession>
<sequence>MLQDQMRLKMFEEGFKVDHSRSIYKRFHLKGLDDFKQGVNDVMTANVRERTCGLGTGPRIRPKQGRPENRSELGGLGFRVSDLLKTFFRYKRKGGIGWNKTKNAVWMTGIGWNLVAGISRDKEE</sequence>
<feature type="region of interest" description="Disordered" evidence="1">
    <location>
        <begin position="54"/>
        <end position="73"/>
    </location>
</feature>
<dbReference type="Proteomes" id="UP001179952">
    <property type="component" value="Unassembled WGS sequence"/>
</dbReference>